<evidence type="ECO:0000256" key="6">
    <source>
        <dbReference type="ARBA" id="ARBA00022600"/>
    </source>
</evidence>
<keyword evidence="7 16" id="KW-0808">Transferase</keyword>
<evidence type="ECO:0000256" key="4">
    <source>
        <dbReference type="ARBA" id="ARBA00011962"/>
    </source>
</evidence>
<evidence type="ECO:0000256" key="11">
    <source>
        <dbReference type="ARBA" id="ARBA00023056"/>
    </source>
</evidence>
<proteinExistence type="inferred from homology"/>
<dbReference type="EMBL" id="VLNY01000008">
    <property type="protein sequence ID" value="KAA0021743.1"/>
    <property type="molecule type" value="Genomic_DNA"/>
</dbReference>
<evidence type="ECO:0000256" key="10">
    <source>
        <dbReference type="ARBA" id="ARBA00022840"/>
    </source>
</evidence>
<evidence type="ECO:0000313" key="16">
    <source>
        <dbReference type="EMBL" id="KAA0021743.1"/>
    </source>
</evidence>
<evidence type="ECO:0000313" key="17">
    <source>
        <dbReference type="Proteomes" id="UP000322244"/>
    </source>
</evidence>
<dbReference type="GO" id="GO:0016301">
    <property type="term" value="F:kinase activity"/>
    <property type="evidence" value="ECO:0007669"/>
    <property type="project" value="UniProtKB-KW"/>
</dbReference>
<evidence type="ECO:0000256" key="3">
    <source>
        <dbReference type="ARBA" id="ARBA00011245"/>
    </source>
</evidence>
<keyword evidence="9" id="KW-0418">Kinase</keyword>
<dbReference type="InterPro" id="IPR040999">
    <property type="entry name" value="Mak_N_cap"/>
</dbReference>
<sequence length="457" mass="49412">MTLPVSPDDVLAQQLVQWLPSRRWYAAKNSAVDGVRILLRETLSADDALIVEHVVIAVDSAATDTQLYQVPLGYRPGLPDHLLAWALPEAPTPTLPAYDGLRDPDVIACYTKGFAGTASAGALQFDLTADYVVEPGLHARVLEAEQSNTSVVLGESLLLKVFRRIEPGINPDVELHRALGEVGCEFVAPLRGWIDAVVEGSQTTVAMLQDYAANSADGWSMALTSVRDLFAEADLHADELGTDFAGESERLGIAVAKVHADLARLPGASLRPMGSGAVAGMLERLDLAVAAIPELAAYRDGARALFEAATDAGPTPVQRIHGDLHLGQVLRTPERWLLIDFEGEPVKSIAERQQPDSPLRDVAGMLRSFDYAGHHALGDAGPSNTSQRMFRATEWTERNCSAFCDGYGSIAGFDPRDHAAVLLAYELDKAVYEAIYEARHRPQWLPLPMRAIARLAG</sequence>
<evidence type="ECO:0000256" key="14">
    <source>
        <dbReference type="ARBA" id="ARBA00049067"/>
    </source>
</evidence>
<evidence type="ECO:0000256" key="7">
    <source>
        <dbReference type="ARBA" id="ARBA00022679"/>
    </source>
</evidence>
<dbReference type="OrthoDB" id="3787729at2"/>
<dbReference type="Proteomes" id="UP000322244">
    <property type="component" value="Unassembled WGS sequence"/>
</dbReference>
<comment type="catalytic activity">
    <reaction evidence="14">
        <text>D-maltose + ATP = alpha-maltose 1-phosphate + ADP + H(+)</text>
        <dbReference type="Rhea" id="RHEA:31915"/>
        <dbReference type="ChEBI" id="CHEBI:15378"/>
        <dbReference type="ChEBI" id="CHEBI:17306"/>
        <dbReference type="ChEBI" id="CHEBI:30616"/>
        <dbReference type="ChEBI" id="CHEBI:63576"/>
        <dbReference type="ChEBI" id="CHEBI:456216"/>
        <dbReference type="EC" id="2.7.1.175"/>
    </reaction>
</comment>
<dbReference type="AlphaFoldDB" id="A0A5A7SAZ2"/>
<dbReference type="UniPathway" id="UPA00164"/>
<dbReference type="GO" id="GO:0005524">
    <property type="term" value="F:ATP binding"/>
    <property type="evidence" value="ECO:0007669"/>
    <property type="project" value="UniProtKB-KW"/>
</dbReference>
<comment type="pathway">
    <text evidence="1">Glycan biosynthesis; glycogen biosynthesis.</text>
</comment>
<keyword evidence="10" id="KW-0067">ATP-binding</keyword>
<dbReference type="RefSeq" id="WP_149431610.1">
    <property type="nucleotide sequence ID" value="NZ_VLNY01000008.1"/>
</dbReference>
<comment type="subunit">
    <text evidence="3">Monomer.</text>
</comment>
<dbReference type="SUPFAM" id="SSF56112">
    <property type="entry name" value="Protein kinase-like (PK-like)"/>
    <property type="match status" value="1"/>
</dbReference>
<reference evidence="16 17" key="1">
    <citation type="submission" date="2019-07" db="EMBL/GenBank/DDBJ databases">
        <title>Rhodococcus cavernicolus sp. nov., isolated from a cave.</title>
        <authorList>
            <person name="Lee S.D."/>
        </authorList>
    </citation>
    <scope>NUCLEOTIDE SEQUENCE [LARGE SCALE GENOMIC DNA]</scope>
    <source>
        <strain evidence="16 17">C1-24</strain>
    </source>
</reference>
<dbReference type="EC" id="2.7.1.175" evidence="4"/>
<keyword evidence="17" id="KW-1185">Reference proteome</keyword>
<evidence type="ECO:0000256" key="13">
    <source>
        <dbReference type="ARBA" id="ARBA00031251"/>
    </source>
</evidence>
<accession>A0A5A7SAZ2</accession>
<organism evidence="16 17">
    <name type="scientific">Antrihabitans cavernicola</name>
    <dbReference type="NCBI Taxonomy" id="2495913"/>
    <lineage>
        <taxon>Bacteria</taxon>
        <taxon>Bacillati</taxon>
        <taxon>Actinomycetota</taxon>
        <taxon>Actinomycetes</taxon>
        <taxon>Mycobacteriales</taxon>
        <taxon>Nocardiaceae</taxon>
        <taxon>Antrihabitans</taxon>
    </lineage>
</organism>
<gene>
    <name evidence="16" type="ORF">FOY51_17830</name>
</gene>
<evidence type="ECO:0000256" key="1">
    <source>
        <dbReference type="ARBA" id="ARBA00004964"/>
    </source>
</evidence>
<protein>
    <recommendedName>
        <fullName evidence="5">Maltokinase</fullName>
        <ecNumber evidence="4">2.7.1.175</ecNumber>
    </recommendedName>
    <alternativeName>
        <fullName evidence="13">Maltose-1-phosphate synthase</fullName>
    </alternativeName>
</protein>
<evidence type="ECO:0000256" key="9">
    <source>
        <dbReference type="ARBA" id="ARBA00022777"/>
    </source>
</evidence>
<evidence type="ECO:0000256" key="2">
    <source>
        <dbReference type="ARBA" id="ARBA00006219"/>
    </source>
</evidence>
<comment type="caution">
    <text evidence="16">The sequence shown here is derived from an EMBL/GenBank/DDBJ whole genome shotgun (WGS) entry which is preliminary data.</text>
</comment>
<dbReference type="Pfam" id="PF18085">
    <property type="entry name" value="Mak_N_cap"/>
    <property type="match status" value="1"/>
</dbReference>
<keyword evidence="11" id="KW-0320">Glycogen biosynthesis</keyword>
<keyword evidence="6" id="KW-0321">Glycogen metabolism</keyword>
<comment type="similarity">
    <text evidence="2">Belongs to the aminoglycoside phosphotransferase family.</text>
</comment>
<dbReference type="Gene3D" id="3.90.1200.10">
    <property type="match status" value="1"/>
</dbReference>
<dbReference type="GO" id="GO:0005978">
    <property type="term" value="P:glycogen biosynthetic process"/>
    <property type="evidence" value="ECO:0007669"/>
    <property type="project" value="UniProtKB-UniPathway"/>
</dbReference>
<evidence type="ECO:0000256" key="5">
    <source>
        <dbReference type="ARBA" id="ARBA00013882"/>
    </source>
</evidence>
<evidence type="ECO:0000256" key="12">
    <source>
        <dbReference type="ARBA" id="ARBA00023277"/>
    </source>
</evidence>
<dbReference type="InterPro" id="IPR011009">
    <property type="entry name" value="Kinase-like_dom_sf"/>
</dbReference>
<evidence type="ECO:0000259" key="15">
    <source>
        <dbReference type="Pfam" id="PF18085"/>
    </source>
</evidence>
<keyword evidence="8" id="KW-0547">Nucleotide-binding</keyword>
<name>A0A5A7SAZ2_9NOCA</name>
<evidence type="ECO:0000256" key="8">
    <source>
        <dbReference type="ARBA" id="ARBA00022741"/>
    </source>
</evidence>
<keyword evidence="12" id="KW-0119">Carbohydrate metabolism</keyword>
<feature type="domain" description="Maltokinase N-terminal cap" evidence="15">
    <location>
        <begin position="18"/>
        <end position="103"/>
    </location>
</feature>